<organism evidence="1 2">
    <name type="scientific">Brassica cretica</name>
    <name type="common">Mustard</name>
    <dbReference type="NCBI Taxonomy" id="69181"/>
    <lineage>
        <taxon>Eukaryota</taxon>
        <taxon>Viridiplantae</taxon>
        <taxon>Streptophyta</taxon>
        <taxon>Embryophyta</taxon>
        <taxon>Tracheophyta</taxon>
        <taxon>Spermatophyta</taxon>
        <taxon>Magnoliopsida</taxon>
        <taxon>eudicotyledons</taxon>
        <taxon>Gunneridae</taxon>
        <taxon>Pentapetalae</taxon>
        <taxon>rosids</taxon>
        <taxon>malvids</taxon>
        <taxon>Brassicales</taxon>
        <taxon>Brassicaceae</taxon>
        <taxon>Brassiceae</taxon>
        <taxon>Brassica</taxon>
    </lineage>
</organism>
<comment type="caution">
    <text evidence="1">The sequence shown here is derived from an EMBL/GenBank/DDBJ whole genome shotgun (WGS) entry which is preliminary data.</text>
</comment>
<keyword evidence="2" id="KW-1185">Reference proteome</keyword>
<sequence length="98" mass="10932">MFVTDPFNTVNDDYLRPTSTNGGLCVDQKHALEHIQSLILYSLISAEFPTYKIVFTARGSKMKQLQPLQNLNQSERTSSLAGGLRAPFPDLLSALYIL</sequence>
<accession>A0ABQ7EFZ7</accession>
<proteinExistence type="predicted"/>
<evidence type="ECO:0000313" key="2">
    <source>
        <dbReference type="Proteomes" id="UP000266723"/>
    </source>
</evidence>
<dbReference type="Proteomes" id="UP000266723">
    <property type="component" value="Unassembled WGS sequence"/>
</dbReference>
<dbReference type="EMBL" id="QGKV02000299">
    <property type="protein sequence ID" value="KAF3596143.1"/>
    <property type="molecule type" value="Genomic_DNA"/>
</dbReference>
<reference evidence="1 2" key="1">
    <citation type="journal article" date="2020" name="BMC Genomics">
        <title>Intraspecific diversification of the crop wild relative Brassica cretica Lam. using demographic model selection.</title>
        <authorList>
            <person name="Kioukis A."/>
            <person name="Michalopoulou V.A."/>
            <person name="Briers L."/>
            <person name="Pirintsos S."/>
            <person name="Studholme D.J."/>
            <person name="Pavlidis P."/>
            <person name="Sarris P.F."/>
        </authorList>
    </citation>
    <scope>NUCLEOTIDE SEQUENCE [LARGE SCALE GENOMIC DNA]</scope>
    <source>
        <strain evidence="2">cv. PFS-1207/04</strain>
    </source>
</reference>
<name>A0ABQ7EFZ7_BRACR</name>
<protein>
    <submittedName>
        <fullName evidence="1">Uncharacterized protein</fullName>
    </submittedName>
</protein>
<gene>
    <name evidence="1" type="ORF">DY000_02027249</name>
</gene>
<evidence type="ECO:0000313" key="1">
    <source>
        <dbReference type="EMBL" id="KAF3596143.1"/>
    </source>
</evidence>